<name>A0A380JCM4_STRDO</name>
<proteinExistence type="predicted"/>
<keyword evidence="3" id="KW-1185">Reference proteome</keyword>
<evidence type="ECO:0000259" key="1">
    <source>
        <dbReference type="Pfam" id="PF20037"/>
    </source>
</evidence>
<dbReference type="AlphaFoldDB" id="A0A380JCM4"/>
<dbReference type="Proteomes" id="UP000254082">
    <property type="component" value="Unassembled WGS sequence"/>
</dbReference>
<gene>
    <name evidence="2" type="ORF">NCTC11391_00857</name>
</gene>
<organism evidence="2 3">
    <name type="scientific">Streptococcus downei MFe28</name>
    <dbReference type="NCBI Taxonomy" id="764290"/>
    <lineage>
        <taxon>Bacteria</taxon>
        <taxon>Bacillati</taxon>
        <taxon>Bacillota</taxon>
        <taxon>Bacilli</taxon>
        <taxon>Lactobacillales</taxon>
        <taxon>Streptococcaceae</taxon>
        <taxon>Streptococcus</taxon>
    </lineage>
</organism>
<reference evidence="2 3" key="1">
    <citation type="submission" date="2018-06" db="EMBL/GenBank/DDBJ databases">
        <authorList>
            <consortium name="Pathogen Informatics"/>
            <person name="Doyle S."/>
        </authorList>
    </citation>
    <scope>NUCLEOTIDE SEQUENCE [LARGE SCALE GENOMIC DNA]</scope>
    <source>
        <strain evidence="3">NCTC 11391</strain>
    </source>
</reference>
<evidence type="ECO:0000313" key="3">
    <source>
        <dbReference type="Proteomes" id="UP000254082"/>
    </source>
</evidence>
<dbReference type="EMBL" id="UHFA01000002">
    <property type="protein sequence ID" value="SUN35818.1"/>
    <property type="molecule type" value="Genomic_DNA"/>
</dbReference>
<dbReference type="RefSeq" id="WP_003001007.1">
    <property type="nucleotide sequence ID" value="NZ_UHFA01000002.1"/>
</dbReference>
<feature type="domain" description="DUF6440" evidence="1">
    <location>
        <begin position="28"/>
        <end position="69"/>
    </location>
</feature>
<dbReference type="Pfam" id="PF20037">
    <property type="entry name" value="DUF6440"/>
    <property type="match status" value="1"/>
</dbReference>
<dbReference type="InterPro" id="IPR045515">
    <property type="entry name" value="DUF6440"/>
</dbReference>
<accession>A0A380JCM4</accession>
<sequence>MDKQALKDYQKDLGQRFYAFGFRVAQGTGAIGATVLYVDRETGIEYLFVGMGGGSLTPLINPDGTPKINEKWRNGEL</sequence>
<evidence type="ECO:0000313" key="2">
    <source>
        <dbReference type="EMBL" id="SUN35818.1"/>
    </source>
</evidence>
<protein>
    <recommendedName>
        <fullName evidence="1">DUF6440 domain-containing protein</fullName>
    </recommendedName>
</protein>
<dbReference type="OrthoDB" id="9135364at2"/>